<name>A0AAN4PFU7_ASPLE</name>
<sequence>MHSVNYKTTQKARVELPETTLASASEDKENRVHPEPSPARKRSRAKGSDNILQEHGKGKRKLSHVEEDVAPSEGVSTSTPPSTDDKGPDAIQRDDLDAQIDAEIDALIDNEIDDDEIEVIGDDDIIVSPDDIDEEDFVSEVKTEPTILDPTTVADGKFAVILRKTISQLVEWAKEHDYSVMSPKDMAVTWGFWRLLCRVSVDFLVELILPAVPLQVQALFEKEAWSLEDLLSLPSAGDDKCQGIYGNFVTGQINSPGDIGCDAYVGSSKCLAQRVSRHLSIAQNYSPDCLPQDCKRSLHYKQICRDGAHSNFRLLVAFNQPVEDGYLLLVEGIFMVLLGTYTYQGYIHRYATHATYELTERVRESLNLPSTSWPGMNAAWPLYQGFYNRVAGSPSECSNPDCDKMTFPKHLRPADAPKSLRHHLNLGDPLGPYVCGCCGNYRFKHGVLPDREFLDKIAKRLEMRKAAGRDAKCECCERLESQMRLRWDTTKKDKSPRTVGHLIHDLFPGKFLCQPCWDFVKDKQRMRTPEEVIIFLDTVYLIDARKAGEDIICDNCGEIEGSPACSRKKHLTNRETRKLLCYQCDFYYRKNQAHRPLTIAQAHVVRVKMLADRKAGNEIVCDNCGIAEGSLGTTKAFNVNMELVMILCSPCGLHWSTEGSHRDPARNRILIITERVKQDRKNHNRITCDDCGAVEGSPSCKGNHVVNKTNLKVLCSNCKRTYWGR</sequence>
<feature type="region of interest" description="Disordered" evidence="1">
    <location>
        <begin position="1"/>
        <end position="91"/>
    </location>
</feature>
<dbReference type="EMBL" id="BCLY01000005">
    <property type="protein sequence ID" value="GAQ05819.1"/>
    <property type="molecule type" value="Genomic_DNA"/>
</dbReference>
<dbReference type="Proteomes" id="UP000051487">
    <property type="component" value="Unassembled WGS sequence"/>
</dbReference>
<gene>
    <name evidence="2" type="ORF">ALT_3140</name>
</gene>
<evidence type="ECO:0000313" key="3">
    <source>
        <dbReference type="Proteomes" id="UP000051487"/>
    </source>
</evidence>
<evidence type="ECO:0000313" key="2">
    <source>
        <dbReference type="EMBL" id="GAQ05819.1"/>
    </source>
</evidence>
<dbReference type="AlphaFoldDB" id="A0AAN4PFU7"/>
<accession>A0AAN4PFU7</accession>
<feature type="compositionally biased region" description="Basic and acidic residues" evidence="1">
    <location>
        <begin position="25"/>
        <end position="34"/>
    </location>
</feature>
<feature type="compositionally biased region" description="Polar residues" evidence="1">
    <location>
        <begin position="1"/>
        <end position="11"/>
    </location>
</feature>
<proteinExistence type="predicted"/>
<evidence type="ECO:0000256" key="1">
    <source>
        <dbReference type="SAM" id="MobiDB-lite"/>
    </source>
</evidence>
<comment type="caution">
    <text evidence="2">The sequence shown here is derived from an EMBL/GenBank/DDBJ whole genome shotgun (WGS) entry which is preliminary data.</text>
</comment>
<protein>
    <submittedName>
        <fullName evidence="2">Uncharacterized protein</fullName>
    </submittedName>
</protein>
<reference evidence="2 3" key="1">
    <citation type="submission" date="2015-11" db="EMBL/GenBank/DDBJ databases">
        <title>Aspergillus lentulus strain IFM 54703T.</title>
        <authorList>
            <person name="Kusuya Y."/>
            <person name="Sakai K."/>
            <person name="Kamei K."/>
            <person name="Takahashi H."/>
            <person name="Yaguchi T."/>
        </authorList>
    </citation>
    <scope>NUCLEOTIDE SEQUENCE [LARGE SCALE GENOMIC DNA]</scope>
    <source>
        <strain evidence="2 3">IFM 54703</strain>
    </source>
</reference>
<organism evidence="2 3">
    <name type="scientific">Aspergillus lentulus</name>
    <dbReference type="NCBI Taxonomy" id="293939"/>
    <lineage>
        <taxon>Eukaryota</taxon>
        <taxon>Fungi</taxon>
        <taxon>Dikarya</taxon>
        <taxon>Ascomycota</taxon>
        <taxon>Pezizomycotina</taxon>
        <taxon>Eurotiomycetes</taxon>
        <taxon>Eurotiomycetidae</taxon>
        <taxon>Eurotiales</taxon>
        <taxon>Aspergillaceae</taxon>
        <taxon>Aspergillus</taxon>
        <taxon>Aspergillus subgen. Fumigati</taxon>
    </lineage>
</organism>